<accession>A0AAE0J0E5</accession>
<evidence type="ECO:0000313" key="2">
    <source>
        <dbReference type="EMBL" id="KAK3334618.1"/>
    </source>
</evidence>
<dbReference type="GeneID" id="87865756"/>
<keyword evidence="3" id="KW-1185">Reference proteome</keyword>
<reference evidence="2" key="1">
    <citation type="journal article" date="2023" name="Mol. Phylogenet. Evol.">
        <title>Genome-scale phylogeny and comparative genomics of the fungal order Sordariales.</title>
        <authorList>
            <person name="Hensen N."/>
            <person name="Bonometti L."/>
            <person name="Westerberg I."/>
            <person name="Brannstrom I.O."/>
            <person name="Guillou S."/>
            <person name="Cros-Aarteil S."/>
            <person name="Calhoun S."/>
            <person name="Haridas S."/>
            <person name="Kuo A."/>
            <person name="Mondo S."/>
            <person name="Pangilinan J."/>
            <person name="Riley R."/>
            <person name="LaButti K."/>
            <person name="Andreopoulos B."/>
            <person name="Lipzen A."/>
            <person name="Chen C."/>
            <person name="Yan M."/>
            <person name="Daum C."/>
            <person name="Ng V."/>
            <person name="Clum A."/>
            <person name="Steindorff A."/>
            <person name="Ohm R.A."/>
            <person name="Martin F."/>
            <person name="Silar P."/>
            <person name="Natvig D.O."/>
            <person name="Lalanne C."/>
            <person name="Gautier V."/>
            <person name="Ament-Velasquez S.L."/>
            <person name="Kruys A."/>
            <person name="Hutchinson M.I."/>
            <person name="Powell A.J."/>
            <person name="Barry K."/>
            <person name="Miller A.N."/>
            <person name="Grigoriev I.V."/>
            <person name="Debuchy R."/>
            <person name="Gladieux P."/>
            <person name="Hiltunen Thoren M."/>
            <person name="Johannesson H."/>
        </authorList>
    </citation>
    <scope>NUCLEOTIDE SEQUENCE</scope>
    <source>
        <strain evidence="2">CBS 560.94</strain>
    </source>
</reference>
<feature type="region of interest" description="Disordered" evidence="1">
    <location>
        <begin position="201"/>
        <end position="232"/>
    </location>
</feature>
<feature type="compositionally biased region" description="Low complexity" evidence="1">
    <location>
        <begin position="205"/>
        <end position="218"/>
    </location>
</feature>
<gene>
    <name evidence="2" type="ORF">B0H65DRAFT_512805</name>
</gene>
<evidence type="ECO:0000256" key="1">
    <source>
        <dbReference type="SAM" id="MobiDB-lite"/>
    </source>
</evidence>
<feature type="region of interest" description="Disordered" evidence="1">
    <location>
        <begin position="1"/>
        <end position="21"/>
    </location>
</feature>
<proteinExistence type="predicted"/>
<protein>
    <submittedName>
        <fullName evidence="2">Uncharacterized protein</fullName>
    </submittedName>
</protein>
<dbReference type="AlphaFoldDB" id="A0AAE0J0E5"/>
<dbReference type="RefSeq" id="XP_062676784.1">
    <property type="nucleotide sequence ID" value="XM_062828602.1"/>
</dbReference>
<comment type="caution">
    <text evidence="2">The sequence shown here is derived from an EMBL/GenBank/DDBJ whole genome shotgun (WGS) entry which is preliminary data.</text>
</comment>
<reference evidence="2" key="2">
    <citation type="submission" date="2023-06" db="EMBL/GenBank/DDBJ databases">
        <authorList>
            <consortium name="Lawrence Berkeley National Laboratory"/>
            <person name="Haridas S."/>
            <person name="Hensen N."/>
            <person name="Bonometti L."/>
            <person name="Westerberg I."/>
            <person name="Brannstrom I.O."/>
            <person name="Guillou S."/>
            <person name="Cros-Aarteil S."/>
            <person name="Calhoun S."/>
            <person name="Kuo A."/>
            <person name="Mondo S."/>
            <person name="Pangilinan J."/>
            <person name="Riley R."/>
            <person name="Labutti K."/>
            <person name="Andreopoulos B."/>
            <person name="Lipzen A."/>
            <person name="Chen C."/>
            <person name="Yanf M."/>
            <person name="Daum C."/>
            <person name="Ng V."/>
            <person name="Clum A."/>
            <person name="Steindorff A."/>
            <person name="Ohm R."/>
            <person name="Martin F."/>
            <person name="Silar P."/>
            <person name="Natvig D."/>
            <person name="Lalanne C."/>
            <person name="Gautier V."/>
            <person name="Ament-Velasquez S.L."/>
            <person name="Kruys A."/>
            <person name="Hutchinson M.I."/>
            <person name="Powell A.J."/>
            <person name="Barry K."/>
            <person name="Miller A.N."/>
            <person name="Grigoriev I.V."/>
            <person name="Debuchy R."/>
            <person name="Gladieux P."/>
            <person name="Thoren M.H."/>
            <person name="Johannesson H."/>
        </authorList>
    </citation>
    <scope>NUCLEOTIDE SEQUENCE</scope>
    <source>
        <strain evidence="2">CBS 560.94</strain>
    </source>
</reference>
<dbReference type="Proteomes" id="UP001278500">
    <property type="component" value="Unassembled WGS sequence"/>
</dbReference>
<name>A0AAE0J0E5_9PEZI</name>
<dbReference type="EMBL" id="JAUEPP010000010">
    <property type="protein sequence ID" value="KAK3334618.1"/>
    <property type="molecule type" value="Genomic_DNA"/>
</dbReference>
<organism evidence="2 3">
    <name type="scientific">Neurospora tetraspora</name>
    <dbReference type="NCBI Taxonomy" id="94610"/>
    <lineage>
        <taxon>Eukaryota</taxon>
        <taxon>Fungi</taxon>
        <taxon>Dikarya</taxon>
        <taxon>Ascomycota</taxon>
        <taxon>Pezizomycotina</taxon>
        <taxon>Sordariomycetes</taxon>
        <taxon>Sordariomycetidae</taxon>
        <taxon>Sordariales</taxon>
        <taxon>Sordariaceae</taxon>
        <taxon>Neurospora</taxon>
    </lineage>
</organism>
<evidence type="ECO:0000313" key="3">
    <source>
        <dbReference type="Proteomes" id="UP001278500"/>
    </source>
</evidence>
<sequence length="232" mass="25841">MSDNTSNNMGNCHNGTVPTAPIAQNNHEQKADDTHQSSIPSNTVFNFNTPINRNIQEQVTQQQGQDIDMASPPTYLNDPFNPIHYRHLARDLTLEDLFGDYPVDLTTPLDISFFSNPAVREAFKPINEIANLQQVIDAAAARQNAKYCITHLTNRPGLEMELEIVRRKAIGYGTCSTDFAWMPKETGKRCDRCAERERIRRENRASATAAEQAAQQSSGDDSVMSGQENSGL</sequence>